<evidence type="ECO:0000313" key="10">
    <source>
        <dbReference type="Proteomes" id="UP000824037"/>
    </source>
</evidence>
<evidence type="ECO:0000256" key="1">
    <source>
        <dbReference type="ARBA" id="ARBA00022679"/>
    </source>
</evidence>
<evidence type="ECO:0000313" key="9">
    <source>
        <dbReference type="EMBL" id="HIZ36806.1"/>
    </source>
</evidence>
<keyword evidence="2 9" id="KW-0548">Nucleotidyltransferase</keyword>
<dbReference type="InterPro" id="IPR013546">
    <property type="entry name" value="PII_UdlTrfase/GS_AdlTrfase"/>
</dbReference>
<proteinExistence type="predicted"/>
<feature type="domain" description="PII-uridylyltransferase/Glutamine-synthetase adenylyltransferase" evidence="8">
    <location>
        <begin position="84"/>
        <end position="216"/>
    </location>
</feature>
<evidence type="ECO:0000259" key="7">
    <source>
        <dbReference type="Pfam" id="PF03710"/>
    </source>
</evidence>
<keyword evidence="5" id="KW-0460">Magnesium</keyword>
<evidence type="ECO:0000256" key="5">
    <source>
        <dbReference type="ARBA" id="ARBA00022842"/>
    </source>
</evidence>
<dbReference type="GO" id="GO:0005829">
    <property type="term" value="C:cytosol"/>
    <property type="evidence" value="ECO:0007669"/>
    <property type="project" value="TreeGrafter"/>
</dbReference>
<dbReference type="InterPro" id="IPR023057">
    <property type="entry name" value="GlnE"/>
</dbReference>
<comment type="caution">
    <text evidence="9">The sequence shown here is derived from an EMBL/GenBank/DDBJ whole genome shotgun (WGS) entry which is preliminary data.</text>
</comment>
<dbReference type="GO" id="GO:0008882">
    <property type="term" value="F:[glutamate-ammonia-ligase] adenylyltransferase activity"/>
    <property type="evidence" value="ECO:0007669"/>
    <property type="project" value="InterPro"/>
</dbReference>
<dbReference type="GO" id="GO:0005524">
    <property type="term" value="F:ATP binding"/>
    <property type="evidence" value="ECO:0007669"/>
    <property type="project" value="UniProtKB-KW"/>
</dbReference>
<dbReference type="SUPFAM" id="SSF81301">
    <property type="entry name" value="Nucleotidyltransferase"/>
    <property type="match status" value="1"/>
</dbReference>
<sequence>PEGRQGPMVRTLASYAEYYARWAQGWERQALLRARAIAGDTGLGEEFTALIDPLRYPEGGVDLHELRELRRIKARVESERLPRGVPATHHLKLGGGGLADVEWTAQLLQLQHAHARPELQVTGTLDALAAAAEAKLISAADTTSLARAWELATRLRNANVLATGRLSGARIDQLPAERSALVRVSRLLGYPAGHADDLEQDWMRAARHARKVMEDVFYG</sequence>
<reference evidence="9" key="2">
    <citation type="submission" date="2021-04" db="EMBL/GenBank/DDBJ databases">
        <authorList>
            <person name="Gilroy R."/>
        </authorList>
    </citation>
    <scope>NUCLEOTIDE SEQUENCE</scope>
    <source>
        <strain evidence="9">ChiGjej4B4-7305</strain>
    </source>
</reference>
<reference evidence="9" key="1">
    <citation type="journal article" date="2021" name="PeerJ">
        <title>Extensive microbial diversity within the chicken gut microbiome revealed by metagenomics and culture.</title>
        <authorList>
            <person name="Gilroy R."/>
            <person name="Ravi A."/>
            <person name="Getino M."/>
            <person name="Pursley I."/>
            <person name="Horton D.L."/>
            <person name="Alikhan N.F."/>
            <person name="Baker D."/>
            <person name="Gharbi K."/>
            <person name="Hall N."/>
            <person name="Watson M."/>
            <person name="Adriaenssens E.M."/>
            <person name="Foster-Nyarko E."/>
            <person name="Jarju S."/>
            <person name="Secka A."/>
            <person name="Antonio M."/>
            <person name="Oren A."/>
            <person name="Chaudhuri R.R."/>
            <person name="La Ragione R."/>
            <person name="Hildebrand F."/>
            <person name="Pallen M.J."/>
        </authorList>
    </citation>
    <scope>NUCLEOTIDE SEQUENCE</scope>
    <source>
        <strain evidence="9">ChiGjej4B4-7305</strain>
    </source>
</reference>
<dbReference type="GO" id="GO:0000820">
    <property type="term" value="P:regulation of glutamine family amino acid metabolic process"/>
    <property type="evidence" value="ECO:0007669"/>
    <property type="project" value="TreeGrafter"/>
</dbReference>
<evidence type="ECO:0000259" key="8">
    <source>
        <dbReference type="Pfam" id="PF08335"/>
    </source>
</evidence>
<dbReference type="PANTHER" id="PTHR30621">
    <property type="entry name" value="GLUTAMINE SYNTHETASE ADENYLYLTRANSFERASE"/>
    <property type="match status" value="1"/>
</dbReference>
<dbReference type="AlphaFoldDB" id="A0A9D2EGT9"/>
<accession>A0A9D2EGT9</accession>
<evidence type="ECO:0000256" key="3">
    <source>
        <dbReference type="ARBA" id="ARBA00022741"/>
    </source>
</evidence>
<dbReference type="PANTHER" id="PTHR30621:SF0">
    <property type="entry name" value="BIFUNCTIONAL GLUTAMINE SYNTHETASE ADENYLYLTRANSFERASE_ADENYLYL-REMOVING ENZYME"/>
    <property type="match status" value="1"/>
</dbReference>
<dbReference type="Pfam" id="PF08335">
    <property type="entry name" value="GlnD_UR_UTase"/>
    <property type="match status" value="1"/>
</dbReference>
<dbReference type="Gene3D" id="1.20.120.330">
    <property type="entry name" value="Nucleotidyltransferases domain 2"/>
    <property type="match status" value="1"/>
</dbReference>
<dbReference type="EMBL" id="DXBY01000235">
    <property type="protein sequence ID" value="HIZ36806.1"/>
    <property type="molecule type" value="Genomic_DNA"/>
</dbReference>
<dbReference type="Pfam" id="PF03710">
    <property type="entry name" value="GlnE"/>
    <property type="match status" value="1"/>
</dbReference>
<dbReference type="Gene3D" id="3.30.460.10">
    <property type="entry name" value="Beta Polymerase, domain 2"/>
    <property type="match status" value="1"/>
</dbReference>
<dbReference type="SUPFAM" id="SSF81593">
    <property type="entry name" value="Nucleotidyltransferase substrate binding subunit/domain"/>
    <property type="match status" value="1"/>
</dbReference>
<dbReference type="InterPro" id="IPR005190">
    <property type="entry name" value="GlnE_rpt_dom"/>
</dbReference>
<protein>
    <submittedName>
        <fullName evidence="9">Bifunctional glutamine-synthetase adenylyltransferase/deadenyltransferase</fullName>
    </submittedName>
</protein>
<keyword evidence="6" id="KW-0511">Multifunctional enzyme</keyword>
<keyword evidence="4" id="KW-0067">ATP-binding</keyword>
<dbReference type="InterPro" id="IPR043519">
    <property type="entry name" value="NT_sf"/>
</dbReference>
<keyword evidence="3" id="KW-0547">Nucleotide-binding</keyword>
<feature type="domain" description="Glutamate-ammonia ligase adenylyltransferase repeated" evidence="7">
    <location>
        <begin position="1"/>
        <end position="48"/>
    </location>
</feature>
<name>A0A9D2EGT9_9MICO</name>
<keyword evidence="1" id="KW-0808">Transferase</keyword>
<gene>
    <name evidence="9" type="ORF">H9815_13610</name>
</gene>
<evidence type="ECO:0000256" key="2">
    <source>
        <dbReference type="ARBA" id="ARBA00022695"/>
    </source>
</evidence>
<organism evidence="9 10">
    <name type="scientific">Candidatus Ruania gallistercoris</name>
    <dbReference type="NCBI Taxonomy" id="2838746"/>
    <lineage>
        <taxon>Bacteria</taxon>
        <taxon>Bacillati</taxon>
        <taxon>Actinomycetota</taxon>
        <taxon>Actinomycetes</taxon>
        <taxon>Micrococcales</taxon>
        <taxon>Ruaniaceae</taxon>
        <taxon>Ruania</taxon>
    </lineage>
</organism>
<evidence type="ECO:0000256" key="4">
    <source>
        <dbReference type="ARBA" id="ARBA00022840"/>
    </source>
</evidence>
<feature type="non-terminal residue" evidence="9">
    <location>
        <position position="1"/>
    </location>
</feature>
<evidence type="ECO:0000256" key="6">
    <source>
        <dbReference type="ARBA" id="ARBA00023268"/>
    </source>
</evidence>
<dbReference type="Proteomes" id="UP000824037">
    <property type="component" value="Unassembled WGS sequence"/>
</dbReference>